<dbReference type="InterPro" id="IPR012132">
    <property type="entry name" value="GMC_OxRdtase"/>
</dbReference>
<dbReference type="AlphaFoldDB" id="A0A8R2R065"/>
<dbReference type="PROSITE" id="PS00624">
    <property type="entry name" value="GMC_OXRED_2"/>
    <property type="match status" value="1"/>
</dbReference>
<evidence type="ECO:0000313" key="6">
    <source>
        <dbReference type="EnsemblMetazoa" id="XP_037870337.1"/>
    </source>
</evidence>
<dbReference type="Gene3D" id="3.50.50.60">
    <property type="entry name" value="FAD/NAD(P)-binding domain"/>
    <property type="match status" value="1"/>
</dbReference>
<dbReference type="GO" id="GO:0050660">
    <property type="term" value="F:flavin adenine dinucleotide binding"/>
    <property type="evidence" value="ECO:0007669"/>
    <property type="project" value="InterPro"/>
</dbReference>
<evidence type="ECO:0000259" key="5">
    <source>
        <dbReference type="PROSITE" id="PS00624"/>
    </source>
</evidence>
<dbReference type="Pfam" id="PF00732">
    <property type="entry name" value="GMC_oxred_N"/>
    <property type="match status" value="1"/>
</dbReference>
<evidence type="ECO:0000256" key="3">
    <source>
        <dbReference type="ARBA" id="ARBA00022630"/>
    </source>
</evidence>
<protein>
    <recommendedName>
        <fullName evidence="5">Glucose-methanol-choline oxidoreductase N-terminal domain-containing protein</fullName>
    </recommendedName>
</protein>
<evidence type="ECO:0000256" key="4">
    <source>
        <dbReference type="ARBA" id="ARBA00022827"/>
    </source>
</evidence>
<sequence>MTYGDVIARARAAVDLNEIGAGEGLRSRQTANGAKLLECSGADSPGIAERLAARLRAVLPEEEVRVHRPVKMAELKVTGLDECTTRDEVVAAVASQGNCALQNITVGELRPGYSGASSVWVRCPVEAAVALAAPPPGRPLGDPDINMGFFGDLIAKLEVMSIKPITELLQAVFAILATLNLKKGGYLEQTVLQNFTSYDIIIVGAGSSGCVLANRLSEISNWTVLLLEAGEDPSIESTRVRFTQQIPGLFPFVDYSYEDWNYRTVIDDYSSQAHAEKNIHLTRGKMVGGCSGSNYMYYIRGNRHDYDCWEGMGNKGWGYKSVLPYFIKSERLEDDTILKSPSGSFHGTEGYLGVTKPDWGDRVDDYFTAFKQNERKVILDQNGPEQMGYALPTFTVADNVRQSTGYAFLRPIKNRKNLFLSRKSFVRKVLFNDAKEAVAVEIVRDGETYFVGSRREIIISAGAINSPKLLMLSGIGPKEHLTEMAIPVISESPNVGKNLQDHATVPFIITENKSKVTVVQNLEIFANLDEMPAPCLMGFAAINKTQTIPDYQVKFFVFPVGTIIPVWICNFVFGLADSICVSMAKATQSKGVILVLVILLYPKSTGKVILKSNNPEEPPLIYTGYYSQDEDLENHAKYIQDFLTVLDTEYMKKTNALPLDLDVTNCEDYEFNTFEYWKSYALNTATTLWHPVGTCAMGPEGVGVIDYKLRVHGVKKLRVIDASSMPKIVGGNTNAPTIMIADKGADIIKADHGFLGDPDN</sequence>
<dbReference type="SUPFAM" id="SSF54373">
    <property type="entry name" value="FAD-linked reductases, C-terminal domain"/>
    <property type="match status" value="1"/>
</dbReference>
<dbReference type="Proteomes" id="UP000005204">
    <property type="component" value="Unassembled WGS sequence"/>
</dbReference>
<comment type="cofactor">
    <cofactor evidence="1">
        <name>FAD</name>
        <dbReference type="ChEBI" id="CHEBI:57692"/>
    </cofactor>
</comment>
<comment type="similarity">
    <text evidence="2">Belongs to the GMC oxidoreductase family.</text>
</comment>
<feature type="domain" description="Glucose-methanol-choline oxidoreductase N-terminal" evidence="5">
    <location>
        <begin position="462"/>
        <end position="476"/>
    </location>
</feature>
<dbReference type="EnsemblMetazoa" id="XM_038014409.1">
    <property type="protein sequence ID" value="XP_037870337.1"/>
    <property type="gene ID" value="LOC101747055"/>
</dbReference>
<name>A0A8R2R065_BOMMO</name>
<reference evidence="7" key="1">
    <citation type="journal article" date="2008" name="Insect Biochem. Mol. Biol.">
        <title>The genome of a lepidopteran model insect, the silkworm Bombyx mori.</title>
        <authorList>
            <consortium name="International Silkworm Genome Consortium"/>
        </authorList>
    </citation>
    <scope>NUCLEOTIDE SEQUENCE [LARGE SCALE GENOMIC DNA]</scope>
    <source>
        <strain evidence="7">p50T</strain>
    </source>
</reference>
<dbReference type="InterPro" id="IPR000172">
    <property type="entry name" value="GMC_OxRdtase_N"/>
</dbReference>
<dbReference type="GO" id="GO:0016614">
    <property type="term" value="F:oxidoreductase activity, acting on CH-OH group of donors"/>
    <property type="evidence" value="ECO:0007669"/>
    <property type="project" value="InterPro"/>
</dbReference>
<evidence type="ECO:0000256" key="1">
    <source>
        <dbReference type="ARBA" id="ARBA00001974"/>
    </source>
</evidence>
<dbReference type="Gene3D" id="3.30.560.10">
    <property type="entry name" value="Glucose Oxidase, domain 3"/>
    <property type="match status" value="1"/>
</dbReference>
<organism evidence="6 7">
    <name type="scientific">Bombyx mori</name>
    <name type="common">Silk moth</name>
    <dbReference type="NCBI Taxonomy" id="7091"/>
    <lineage>
        <taxon>Eukaryota</taxon>
        <taxon>Metazoa</taxon>
        <taxon>Ecdysozoa</taxon>
        <taxon>Arthropoda</taxon>
        <taxon>Hexapoda</taxon>
        <taxon>Insecta</taxon>
        <taxon>Pterygota</taxon>
        <taxon>Neoptera</taxon>
        <taxon>Endopterygota</taxon>
        <taxon>Lepidoptera</taxon>
        <taxon>Glossata</taxon>
        <taxon>Ditrysia</taxon>
        <taxon>Bombycoidea</taxon>
        <taxon>Bombycidae</taxon>
        <taxon>Bombycinae</taxon>
        <taxon>Bombyx</taxon>
    </lineage>
</organism>
<dbReference type="PANTHER" id="PTHR11552">
    <property type="entry name" value="GLUCOSE-METHANOL-CHOLINE GMC OXIDOREDUCTASE"/>
    <property type="match status" value="1"/>
</dbReference>
<reference evidence="6" key="2">
    <citation type="submission" date="2022-06" db="UniProtKB">
        <authorList>
            <consortium name="EnsemblMetazoa"/>
        </authorList>
    </citation>
    <scope>IDENTIFICATION</scope>
    <source>
        <strain evidence="6">p50T (Dazao)</strain>
    </source>
</reference>
<keyword evidence="4" id="KW-0274">FAD</keyword>
<proteinExistence type="inferred from homology"/>
<keyword evidence="7" id="KW-1185">Reference proteome</keyword>
<dbReference type="InterPro" id="IPR007867">
    <property type="entry name" value="GMC_OxRtase_C"/>
</dbReference>
<dbReference type="Pfam" id="PF05199">
    <property type="entry name" value="GMC_oxred_C"/>
    <property type="match status" value="1"/>
</dbReference>
<keyword evidence="3" id="KW-0285">Flavoprotein</keyword>
<dbReference type="SUPFAM" id="SSF51905">
    <property type="entry name" value="FAD/NAD(P)-binding domain"/>
    <property type="match status" value="1"/>
</dbReference>
<accession>A0A8R2R065</accession>
<dbReference type="PANTHER" id="PTHR11552:SF147">
    <property type="entry name" value="CHOLINE DEHYDROGENASE, MITOCHONDRIAL"/>
    <property type="match status" value="1"/>
</dbReference>
<evidence type="ECO:0000313" key="7">
    <source>
        <dbReference type="Proteomes" id="UP000005204"/>
    </source>
</evidence>
<dbReference type="InterPro" id="IPR036188">
    <property type="entry name" value="FAD/NAD-bd_sf"/>
</dbReference>
<evidence type="ECO:0000256" key="2">
    <source>
        <dbReference type="ARBA" id="ARBA00010790"/>
    </source>
</evidence>